<dbReference type="InterPro" id="IPR012337">
    <property type="entry name" value="RNaseH-like_sf"/>
</dbReference>
<feature type="domain" description="DUF4371" evidence="3">
    <location>
        <begin position="2"/>
        <end position="224"/>
    </location>
</feature>
<protein>
    <submittedName>
        <fullName evidence="4">Zinc finger MYM-type protein 1</fullName>
    </submittedName>
</protein>
<dbReference type="SUPFAM" id="SSF53098">
    <property type="entry name" value="Ribonuclease H-like"/>
    <property type="match status" value="1"/>
</dbReference>
<feature type="region of interest" description="Disordered" evidence="1">
    <location>
        <begin position="415"/>
        <end position="439"/>
    </location>
</feature>
<dbReference type="InterPro" id="IPR025398">
    <property type="entry name" value="DUF4371"/>
</dbReference>
<dbReference type="Pfam" id="PF14291">
    <property type="entry name" value="DUF4371"/>
    <property type="match status" value="1"/>
</dbReference>
<dbReference type="InterPro" id="IPR008906">
    <property type="entry name" value="HATC_C_dom"/>
</dbReference>
<dbReference type="GO" id="GO:0046983">
    <property type="term" value="F:protein dimerization activity"/>
    <property type="evidence" value="ECO:0007669"/>
    <property type="project" value="InterPro"/>
</dbReference>
<sequence length="627" mass="72463">MSKGFVNFKKALERFEKHDNSGCHREAVYKMAAVQTNINVIAQISDEKKRQMAVNRSCLLKIITTLRYLAVQGLAVRGSNDNTSNFTNLLKLRAEDSSEMRTWINRDGYRWCSHDVQNEILDLMSLAIQRNLVTRVKKAKYFGVMCDETPDASRKEQFVFCIRIVSDSLEPEEMFIGFYQVESTTSASLFRTVMDVLMRLDITVNDCRGQGYDGCPNVSGLYNGVQAKISELEERALFVHCLAHSLNLVAQDTIKSIPCCRDALSIVKEMITFVRDSPKRLSVFQSFQTDESTQLRPLCPTRWSVRFTSMNSILNNYRALVEFMETLSTKDRTDSGAKAAGFLRVLNSFNFYCVLNFLVKFFAHIDSVNTALQSIKINVEQGHRMVSTLKDTISHMKEDFESVWEQICLKKPEEVSPPELPRRRKKPKNLKADADSEYDKDPTKTHFRLIYESIIDEIVECIQWRFDTKAFKFMLKAEQFLLGQNDKKEEIASFYRDDINMESLLQQREMLFDIMNGKNKQRECLQSFIDMFKEEPSLKEVLPEVHKFLRLLMTIPVTSATAERSFSGLKRLKTFLRSTMTQQRLNSLAIINFHKAEAEGLNIDQIADEFITKSDIRKRTFSLCNLR</sequence>
<feature type="domain" description="HAT C-terminal dimerisation" evidence="2">
    <location>
        <begin position="542"/>
        <end position="594"/>
    </location>
</feature>
<reference evidence="4" key="1">
    <citation type="submission" date="2021-05" db="EMBL/GenBank/DDBJ databases">
        <authorList>
            <person name="Alioto T."/>
            <person name="Alioto T."/>
            <person name="Gomez Garrido J."/>
        </authorList>
    </citation>
    <scope>NUCLEOTIDE SEQUENCE</scope>
</reference>
<name>A0A8D8ETT4_CULPI</name>
<evidence type="ECO:0000259" key="2">
    <source>
        <dbReference type="Pfam" id="PF05699"/>
    </source>
</evidence>
<evidence type="ECO:0000259" key="3">
    <source>
        <dbReference type="Pfam" id="PF14291"/>
    </source>
</evidence>
<evidence type="ECO:0000256" key="1">
    <source>
        <dbReference type="SAM" id="MobiDB-lite"/>
    </source>
</evidence>
<proteinExistence type="predicted"/>
<dbReference type="Pfam" id="PF05699">
    <property type="entry name" value="Dimer_Tnp_hAT"/>
    <property type="match status" value="1"/>
</dbReference>
<dbReference type="PANTHER" id="PTHR45749:SF14">
    <property type="entry name" value="TTF-TYPE DOMAIN-CONTAINING PROTEIN"/>
    <property type="match status" value="1"/>
</dbReference>
<dbReference type="PANTHER" id="PTHR45749">
    <property type="match status" value="1"/>
</dbReference>
<evidence type="ECO:0000313" key="4">
    <source>
        <dbReference type="EMBL" id="CAG6445484.1"/>
    </source>
</evidence>
<accession>A0A8D8ETT4</accession>
<dbReference type="EMBL" id="HBUE01004879">
    <property type="protein sequence ID" value="CAG6445484.1"/>
    <property type="molecule type" value="Transcribed_RNA"/>
</dbReference>
<dbReference type="AlphaFoldDB" id="A0A8D8ETT4"/>
<feature type="compositionally biased region" description="Basic and acidic residues" evidence="1">
    <location>
        <begin position="430"/>
        <end position="439"/>
    </location>
</feature>
<organism evidence="4">
    <name type="scientific">Culex pipiens</name>
    <name type="common">House mosquito</name>
    <dbReference type="NCBI Taxonomy" id="7175"/>
    <lineage>
        <taxon>Eukaryota</taxon>
        <taxon>Metazoa</taxon>
        <taxon>Ecdysozoa</taxon>
        <taxon>Arthropoda</taxon>
        <taxon>Hexapoda</taxon>
        <taxon>Insecta</taxon>
        <taxon>Pterygota</taxon>
        <taxon>Neoptera</taxon>
        <taxon>Endopterygota</taxon>
        <taxon>Diptera</taxon>
        <taxon>Nematocera</taxon>
        <taxon>Culicoidea</taxon>
        <taxon>Culicidae</taxon>
        <taxon>Culicinae</taxon>
        <taxon>Culicini</taxon>
        <taxon>Culex</taxon>
        <taxon>Culex</taxon>
    </lineage>
</organism>